<accession>A0A0C2W9R7</accession>
<protein>
    <submittedName>
        <fullName evidence="1">Uncharacterized protein</fullName>
    </submittedName>
</protein>
<evidence type="ECO:0000313" key="1">
    <source>
        <dbReference type="EMBL" id="KIM23143.1"/>
    </source>
</evidence>
<reference evidence="2" key="2">
    <citation type="submission" date="2015-01" db="EMBL/GenBank/DDBJ databases">
        <title>Evolutionary Origins and Diversification of the Mycorrhizal Mutualists.</title>
        <authorList>
            <consortium name="DOE Joint Genome Institute"/>
            <consortium name="Mycorrhizal Genomics Consortium"/>
            <person name="Kohler A."/>
            <person name="Kuo A."/>
            <person name="Nagy L.G."/>
            <person name="Floudas D."/>
            <person name="Copeland A."/>
            <person name="Barry K.W."/>
            <person name="Cichocki N."/>
            <person name="Veneault-Fourrey C."/>
            <person name="LaButti K."/>
            <person name="Lindquist E.A."/>
            <person name="Lipzen A."/>
            <person name="Lundell T."/>
            <person name="Morin E."/>
            <person name="Murat C."/>
            <person name="Riley R."/>
            <person name="Ohm R."/>
            <person name="Sun H."/>
            <person name="Tunlid A."/>
            <person name="Henrissat B."/>
            <person name="Grigoriev I.V."/>
            <person name="Hibbett D.S."/>
            <person name="Martin F."/>
        </authorList>
    </citation>
    <scope>NUCLEOTIDE SEQUENCE [LARGE SCALE GENOMIC DNA]</scope>
    <source>
        <strain evidence="2">MAFF 305830</strain>
    </source>
</reference>
<evidence type="ECO:0000313" key="2">
    <source>
        <dbReference type="Proteomes" id="UP000054097"/>
    </source>
</evidence>
<reference evidence="1 2" key="1">
    <citation type="submission" date="2014-04" db="EMBL/GenBank/DDBJ databases">
        <authorList>
            <consortium name="DOE Joint Genome Institute"/>
            <person name="Kuo A."/>
            <person name="Zuccaro A."/>
            <person name="Kohler A."/>
            <person name="Nagy L.G."/>
            <person name="Floudas D."/>
            <person name="Copeland A."/>
            <person name="Barry K.W."/>
            <person name="Cichocki N."/>
            <person name="Veneault-Fourrey C."/>
            <person name="LaButti K."/>
            <person name="Lindquist E.A."/>
            <person name="Lipzen A."/>
            <person name="Lundell T."/>
            <person name="Morin E."/>
            <person name="Murat C."/>
            <person name="Sun H."/>
            <person name="Tunlid A."/>
            <person name="Henrissat B."/>
            <person name="Grigoriev I.V."/>
            <person name="Hibbett D.S."/>
            <person name="Martin F."/>
            <person name="Nordberg H.P."/>
            <person name="Cantor M.N."/>
            <person name="Hua S.X."/>
        </authorList>
    </citation>
    <scope>NUCLEOTIDE SEQUENCE [LARGE SCALE GENOMIC DNA]</scope>
    <source>
        <strain evidence="1 2">MAFF 305830</strain>
    </source>
</reference>
<name>A0A0C2W9R7_SERVB</name>
<proteinExistence type="predicted"/>
<sequence>MVLPQTGPTSSGDVSALFIALAYSPVSTWFFCTKSLDVYAHHLPSHSQDPGTQPKQHPSMLAITSRHPITFWITSRIAGERTVRLRRPTTARSSLSTTGA</sequence>
<keyword evidence="2" id="KW-1185">Reference proteome</keyword>
<organism evidence="1 2">
    <name type="scientific">Serendipita vermifera MAFF 305830</name>
    <dbReference type="NCBI Taxonomy" id="933852"/>
    <lineage>
        <taxon>Eukaryota</taxon>
        <taxon>Fungi</taxon>
        <taxon>Dikarya</taxon>
        <taxon>Basidiomycota</taxon>
        <taxon>Agaricomycotina</taxon>
        <taxon>Agaricomycetes</taxon>
        <taxon>Sebacinales</taxon>
        <taxon>Serendipitaceae</taxon>
        <taxon>Serendipita</taxon>
    </lineage>
</organism>
<dbReference type="Proteomes" id="UP000054097">
    <property type="component" value="Unassembled WGS sequence"/>
</dbReference>
<gene>
    <name evidence="1" type="ORF">M408DRAFT_266407</name>
</gene>
<dbReference type="AlphaFoldDB" id="A0A0C2W9R7"/>
<dbReference type="EMBL" id="KN824342">
    <property type="protein sequence ID" value="KIM23143.1"/>
    <property type="molecule type" value="Genomic_DNA"/>
</dbReference>
<dbReference type="HOGENOM" id="CLU_2307798_0_0_1"/>